<reference evidence="1 2" key="1">
    <citation type="submission" date="2023-07" db="EMBL/GenBank/DDBJ databases">
        <title>Sorghum-associated microbial communities from plants grown in Nebraska, USA.</title>
        <authorList>
            <person name="Schachtman D."/>
        </authorList>
    </citation>
    <scope>NUCLEOTIDE SEQUENCE [LARGE SCALE GENOMIC DNA]</scope>
    <source>
        <strain evidence="1 2">4256</strain>
    </source>
</reference>
<name>A0ABU1WZA5_SPHXE</name>
<comment type="caution">
    <text evidence="1">The sequence shown here is derived from an EMBL/GenBank/DDBJ whole genome shotgun (WGS) entry which is preliminary data.</text>
</comment>
<gene>
    <name evidence="1" type="ORF">J2W40_001326</name>
</gene>
<dbReference type="Proteomes" id="UP001267638">
    <property type="component" value="Unassembled WGS sequence"/>
</dbReference>
<dbReference type="RefSeq" id="WP_310222872.1">
    <property type="nucleotide sequence ID" value="NZ_JAVDWV010000005.1"/>
</dbReference>
<dbReference type="EMBL" id="JAVDWV010000005">
    <property type="protein sequence ID" value="MDR7154514.1"/>
    <property type="molecule type" value="Genomic_DNA"/>
</dbReference>
<protein>
    <submittedName>
        <fullName evidence="1">Uncharacterized protein</fullName>
    </submittedName>
</protein>
<keyword evidence="2" id="KW-1185">Reference proteome</keyword>
<sequence length="240" mass="26787">MIDDDFSPDRIQLRALGHLLISAQNSPLFPSVRESALYSRVYGRDVSVERRAWLVELRDHGLVVMQSDDFRAGDLVGEMPVNICLTPAGTHYIVSRAPYFAENARTPTDDFPDEIVDAPWAIQSYFSPRAAEMAPAADRFIRFDHNKAAFDAALKSLDDVYQALKSDNEIGSSQPDIRDEKLEQLKLIRLSLERGEGWQTKLISAGWGVLGYLATSFADRPVGHLAEVAWQALQVAIGIR</sequence>
<evidence type="ECO:0000313" key="1">
    <source>
        <dbReference type="EMBL" id="MDR7154514.1"/>
    </source>
</evidence>
<proteinExistence type="predicted"/>
<accession>A0ABU1WZA5</accession>
<evidence type="ECO:0000313" key="2">
    <source>
        <dbReference type="Proteomes" id="UP001267638"/>
    </source>
</evidence>
<organism evidence="1 2">
    <name type="scientific">Sphingobium xenophagum</name>
    <dbReference type="NCBI Taxonomy" id="121428"/>
    <lineage>
        <taxon>Bacteria</taxon>
        <taxon>Pseudomonadati</taxon>
        <taxon>Pseudomonadota</taxon>
        <taxon>Alphaproteobacteria</taxon>
        <taxon>Sphingomonadales</taxon>
        <taxon>Sphingomonadaceae</taxon>
        <taxon>Sphingobium</taxon>
    </lineage>
</organism>